<dbReference type="Gene3D" id="3.40.50.10140">
    <property type="entry name" value="Toll/interleukin-1 receptor homology (TIR) domain"/>
    <property type="match status" value="1"/>
</dbReference>
<dbReference type="Proteomes" id="UP000677082">
    <property type="component" value="Unassembled WGS sequence"/>
</dbReference>
<dbReference type="EMBL" id="BOQN01000141">
    <property type="protein sequence ID" value="GIM97332.1"/>
    <property type="molecule type" value="Genomic_DNA"/>
</dbReference>
<dbReference type="SUPFAM" id="SSF52200">
    <property type="entry name" value="Toll/Interleukin receptor TIR domain"/>
    <property type="match status" value="1"/>
</dbReference>
<dbReference type="Pfam" id="PF08357">
    <property type="entry name" value="SEFIR"/>
    <property type="match status" value="1"/>
</dbReference>
<keyword evidence="3" id="KW-1185">Reference proteome</keyword>
<feature type="domain" description="SEFIR" evidence="1">
    <location>
        <begin position="242"/>
        <end position="381"/>
    </location>
</feature>
<dbReference type="RefSeq" id="WP_213012972.1">
    <property type="nucleotide sequence ID" value="NZ_BOQN01000141.1"/>
</dbReference>
<accession>A0A920BQ73</accession>
<evidence type="ECO:0000259" key="1">
    <source>
        <dbReference type="PROSITE" id="PS51534"/>
    </source>
</evidence>
<protein>
    <recommendedName>
        <fullName evidence="1">SEFIR domain-containing protein</fullName>
    </recommendedName>
</protein>
<dbReference type="InterPro" id="IPR035897">
    <property type="entry name" value="Toll_tir_struct_dom_sf"/>
</dbReference>
<dbReference type="InterPro" id="IPR013568">
    <property type="entry name" value="SEFIR_dom"/>
</dbReference>
<gene>
    <name evidence="2" type="ORF">Ato02nite_091250</name>
</gene>
<evidence type="ECO:0000313" key="2">
    <source>
        <dbReference type="EMBL" id="GIM97332.1"/>
    </source>
</evidence>
<evidence type="ECO:0000313" key="3">
    <source>
        <dbReference type="Proteomes" id="UP000677082"/>
    </source>
</evidence>
<comment type="caution">
    <text evidence="2">The sequence shown here is derived from an EMBL/GenBank/DDBJ whole genome shotgun (WGS) entry which is preliminary data.</text>
</comment>
<organism evidence="2 3">
    <name type="scientific">Paractinoplanes toevensis</name>
    <dbReference type="NCBI Taxonomy" id="571911"/>
    <lineage>
        <taxon>Bacteria</taxon>
        <taxon>Bacillati</taxon>
        <taxon>Actinomycetota</taxon>
        <taxon>Actinomycetes</taxon>
        <taxon>Micromonosporales</taxon>
        <taxon>Micromonosporaceae</taxon>
        <taxon>Paractinoplanes</taxon>
    </lineage>
</organism>
<dbReference type="PROSITE" id="PS51534">
    <property type="entry name" value="SEFIR"/>
    <property type="match status" value="1"/>
</dbReference>
<dbReference type="AlphaFoldDB" id="A0A920BQ73"/>
<name>A0A920BQ73_9ACTN</name>
<sequence>MAEPAEDGGADAPVLGDVPLFLTEPNKVVDHGPARISLGAVKLYAWQVHPVVPIPVDFPGNAAYLIKVNYEFRFAPGVPAPAWAEVGFRFCTRDVLVKDAVPRSTSERRPPVRYQLSTNLEFGPLDGNGAATASPGWPDPVALPETVPQIFCSVGGAEIGWRHERSGRYPVPRGTHSGWLLLLVPEKCRSVRVVALGDCDLGADTPRGLAAAATPDAFTVRLSNGRPAPRGTVALPAGTGGRPRVFISYAQESPQHMADVTRLCDLLRGLGIDVRYDQDGQDTRRSWTDWTNVEISRSDFVIVVASRMYRAMSEGETDPQTHRGIRSEYDRLTDALHGNRDTWIKKILPVVLPGHTVEEIPRSFSPYTHDHYVVSAFTEHGAADLLAVLRTPRG</sequence>
<reference evidence="2 3" key="1">
    <citation type="submission" date="2021-03" db="EMBL/GenBank/DDBJ databases">
        <title>Whole genome shotgun sequence of Actinoplanes toevensis NBRC 105298.</title>
        <authorList>
            <person name="Komaki H."/>
            <person name="Tamura T."/>
        </authorList>
    </citation>
    <scope>NUCLEOTIDE SEQUENCE [LARGE SCALE GENOMIC DNA]</scope>
    <source>
        <strain evidence="2 3">NBRC 105298</strain>
    </source>
</reference>
<proteinExistence type="predicted"/>